<keyword evidence="4 10" id="KW-1003">Cell membrane</keyword>
<protein>
    <recommendedName>
        <fullName evidence="3 10">Cell division protein FtsX</fullName>
    </recommendedName>
</protein>
<evidence type="ECO:0000256" key="1">
    <source>
        <dbReference type="ARBA" id="ARBA00004651"/>
    </source>
</evidence>
<name>A0A5M8NVX0_9BACT</name>
<evidence type="ECO:0000256" key="6">
    <source>
        <dbReference type="ARBA" id="ARBA00022692"/>
    </source>
</evidence>
<comment type="caution">
    <text evidence="14">The sequence shown here is derived from an EMBL/GenBank/DDBJ whole genome shotgun (WGS) entry which is preliminary data.</text>
</comment>
<dbReference type="AlphaFoldDB" id="A0A5M8NVX0"/>
<evidence type="ECO:0000259" key="12">
    <source>
        <dbReference type="Pfam" id="PF02687"/>
    </source>
</evidence>
<dbReference type="PANTHER" id="PTHR47755:SF1">
    <property type="entry name" value="CELL DIVISION PROTEIN FTSX"/>
    <property type="match status" value="1"/>
</dbReference>
<dbReference type="InterPro" id="IPR040690">
    <property type="entry name" value="FtsX_ECD"/>
</dbReference>
<dbReference type="Gene3D" id="3.30.70.3040">
    <property type="match status" value="1"/>
</dbReference>
<feature type="transmembrane region" description="Helical" evidence="11">
    <location>
        <begin position="215"/>
        <end position="237"/>
    </location>
</feature>
<evidence type="ECO:0000256" key="11">
    <source>
        <dbReference type="SAM" id="Phobius"/>
    </source>
</evidence>
<evidence type="ECO:0000256" key="2">
    <source>
        <dbReference type="ARBA" id="ARBA00007379"/>
    </source>
</evidence>
<evidence type="ECO:0000256" key="10">
    <source>
        <dbReference type="PIRNR" id="PIRNR003097"/>
    </source>
</evidence>
<dbReference type="EMBL" id="SNRX01000034">
    <property type="protein sequence ID" value="KAA6301002.1"/>
    <property type="molecule type" value="Genomic_DNA"/>
</dbReference>
<evidence type="ECO:0000256" key="5">
    <source>
        <dbReference type="ARBA" id="ARBA00022618"/>
    </source>
</evidence>
<comment type="subcellular location">
    <subcellularLocation>
        <location evidence="1">Cell membrane</location>
        <topology evidence="1">Multi-pass membrane protein</topology>
    </subcellularLocation>
</comment>
<gene>
    <name evidence="14" type="ORF">EZS26_002854</name>
</gene>
<dbReference type="Pfam" id="PF18075">
    <property type="entry name" value="FtsX_ECD"/>
    <property type="match status" value="1"/>
</dbReference>
<keyword evidence="6 11" id="KW-0812">Transmembrane</keyword>
<feature type="transmembrane region" description="Helical" evidence="11">
    <location>
        <begin position="257"/>
        <end position="279"/>
    </location>
</feature>
<dbReference type="InterPro" id="IPR003838">
    <property type="entry name" value="ABC3_permease_C"/>
</dbReference>
<proteinExistence type="inferred from homology"/>
<evidence type="ECO:0000313" key="15">
    <source>
        <dbReference type="Proteomes" id="UP000324575"/>
    </source>
</evidence>
<evidence type="ECO:0000256" key="8">
    <source>
        <dbReference type="ARBA" id="ARBA00023136"/>
    </source>
</evidence>
<dbReference type="GO" id="GO:0005886">
    <property type="term" value="C:plasma membrane"/>
    <property type="evidence" value="ECO:0007669"/>
    <property type="project" value="UniProtKB-SubCell"/>
</dbReference>
<evidence type="ECO:0000256" key="4">
    <source>
        <dbReference type="ARBA" id="ARBA00022475"/>
    </source>
</evidence>
<keyword evidence="9 10" id="KW-0131">Cell cycle</keyword>
<dbReference type="PANTHER" id="PTHR47755">
    <property type="entry name" value="CELL DIVISION PROTEIN FTSX"/>
    <property type="match status" value="1"/>
</dbReference>
<feature type="domain" description="FtsX extracellular" evidence="13">
    <location>
        <begin position="54"/>
        <end position="137"/>
    </location>
</feature>
<dbReference type="Pfam" id="PF02687">
    <property type="entry name" value="FtsX"/>
    <property type="match status" value="1"/>
</dbReference>
<keyword evidence="7 11" id="KW-1133">Transmembrane helix</keyword>
<feature type="transmembrane region" description="Helical" evidence="11">
    <location>
        <begin position="21"/>
        <end position="40"/>
    </location>
</feature>
<organism evidence="14 15">
    <name type="scientific">Candidatus Ordinivivax streblomastigis</name>
    <dbReference type="NCBI Taxonomy" id="2540710"/>
    <lineage>
        <taxon>Bacteria</taxon>
        <taxon>Pseudomonadati</taxon>
        <taxon>Bacteroidota</taxon>
        <taxon>Bacteroidia</taxon>
        <taxon>Bacteroidales</taxon>
        <taxon>Candidatus Ordinivivax</taxon>
    </lineage>
</organism>
<dbReference type="Proteomes" id="UP000324575">
    <property type="component" value="Unassembled WGS sequence"/>
</dbReference>
<sequence>MKQRHKLSPVGYINSKVTTTISITLVLFLLGLILFLSLFANRLSEHIKETFSFDIVLQNNMSKENITEFRNYLNAQTFTKSTQYISKEQAIKELETDLGQNPESFLGFNPLPDIIVVHLNSQYAHVDSLIVIESQLKDHLSDIKEMEYRKEVVQSIEENITHIGFILLFIAAILFLISFALINNTIRLMMYAKRFTIHTMQLVGAKKGFIIQPFILSNIMMGIVAAILADGLLYWLITYLSDNVPNMSSLLEIEYLAIVFGTVLALGVLLSIAATYFAVNKYIHSDIDELYKM</sequence>
<reference evidence="14 15" key="1">
    <citation type="submission" date="2019-03" db="EMBL/GenBank/DDBJ databases">
        <title>Single cell metagenomics reveals metabolic interactions within the superorganism composed of flagellate Streblomastix strix and complex community of Bacteroidetes bacteria on its surface.</title>
        <authorList>
            <person name="Treitli S.C."/>
            <person name="Kolisko M."/>
            <person name="Husnik F."/>
            <person name="Keeling P."/>
            <person name="Hampl V."/>
        </authorList>
    </citation>
    <scope>NUCLEOTIDE SEQUENCE [LARGE SCALE GENOMIC DNA]</scope>
    <source>
        <strain evidence="14">St1</strain>
    </source>
</reference>
<feature type="transmembrane region" description="Helical" evidence="11">
    <location>
        <begin position="160"/>
        <end position="182"/>
    </location>
</feature>
<dbReference type="PIRSF" id="PIRSF003097">
    <property type="entry name" value="FtsX"/>
    <property type="match status" value="1"/>
</dbReference>
<dbReference type="GO" id="GO:0051301">
    <property type="term" value="P:cell division"/>
    <property type="evidence" value="ECO:0007669"/>
    <property type="project" value="UniProtKB-KW"/>
</dbReference>
<keyword evidence="5 10" id="KW-0132">Cell division</keyword>
<comment type="similarity">
    <text evidence="2 10">Belongs to the ABC-4 integral membrane protein family. FtsX subfamily.</text>
</comment>
<evidence type="ECO:0000256" key="3">
    <source>
        <dbReference type="ARBA" id="ARBA00021907"/>
    </source>
</evidence>
<evidence type="ECO:0000259" key="13">
    <source>
        <dbReference type="Pfam" id="PF18075"/>
    </source>
</evidence>
<feature type="domain" description="ABC3 transporter permease C-terminal" evidence="12">
    <location>
        <begin position="169"/>
        <end position="282"/>
    </location>
</feature>
<evidence type="ECO:0000256" key="7">
    <source>
        <dbReference type="ARBA" id="ARBA00022989"/>
    </source>
</evidence>
<evidence type="ECO:0000313" key="14">
    <source>
        <dbReference type="EMBL" id="KAA6301002.1"/>
    </source>
</evidence>
<accession>A0A5M8NVX0</accession>
<evidence type="ECO:0000256" key="9">
    <source>
        <dbReference type="ARBA" id="ARBA00023306"/>
    </source>
</evidence>
<dbReference type="InterPro" id="IPR004513">
    <property type="entry name" value="FtsX"/>
</dbReference>
<keyword evidence="8 10" id="KW-0472">Membrane</keyword>